<evidence type="ECO:0000259" key="8">
    <source>
        <dbReference type="Pfam" id="PF08245"/>
    </source>
</evidence>
<evidence type="ECO:0000313" key="9">
    <source>
        <dbReference type="EMBL" id="AHB35908.1"/>
    </source>
</evidence>
<keyword evidence="7" id="KW-0812">Transmembrane</keyword>
<evidence type="ECO:0000256" key="3">
    <source>
        <dbReference type="ARBA" id="ARBA00022723"/>
    </source>
</evidence>
<evidence type="ECO:0000256" key="2">
    <source>
        <dbReference type="ARBA" id="ARBA00022598"/>
    </source>
</evidence>
<keyword evidence="7" id="KW-0472">Membrane</keyword>
<sequence length="364" mass="42112">MISVDKKLIPFKTYFQRQYNLSKLLNDIGNPQNKFEVVNIVGTNGKGSTAKFIYDNLVGKIANIGLFTSPAFLFHNERIKVNENFITDKQLKAIIKKYKKTFANYKLTFFEIWTFVAIIYFTHMNVELAIIEAGIGGILDSTNVFQNQKAVCITTIDLDHTEVLGSKVENIIEQKIGIVKPNAKVFISNDNLKYKDIISMYCKNDIDYCEIFQGEQTYQKYNKGLAKELVEYLGYSFTSYLEPPLGRLTILNKNPLLLIDGCHNISGARELSKECKKIPNLTILFAAIKGKEQNEMIEVLEKSCDKLFVTTFKHFKSWDINKVDHPNRVKNWKKFLRKNKDKSILICGSLYFIPLIYKWFLRRK</sequence>
<keyword evidence="7" id="KW-1133">Transmembrane helix</keyword>
<feature type="domain" description="Mur ligase central" evidence="8">
    <location>
        <begin position="41"/>
        <end position="206"/>
    </location>
</feature>
<evidence type="ECO:0000256" key="1">
    <source>
        <dbReference type="ARBA" id="ARBA00008276"/>
    </source>
</evidence>
<dbReference type="GO" id="GO:0005524">
    <property type="term" value="F:ATP binding"/>
    <property type="evidence" value="ECO:0007669"/>
    <property type="project" value="UniProtKB-KW"/>
</dbReference>
<dbReference type="EMBL" id="CP006682">
    <property type="protein sequence ID" value="AHB35908.1"/>
    <property type="molecule type" value="Genomic_DNA"/>
</dbReference>
<evidence type="ECO:0000256" key="5">
    <source>
        <dbReference type="ARBA" id="ARBA00022840"/>
    </source>
</evidence>
<dbReference type="RefSeq" id="WP_023788842.1">
    <property type="nucleotide sequence ID" value="NC_022998.1"/>
</dbReference>
<dbReference type="PANTHER" id="PTHR11136:SF0">
    <property type="entry name" value="DIHYDROFOLATE SYNTHETASE-RELATED"/>
    <property type="match status" value="1"/>
</dbReference>
<organism evidence="9 10">
    <name type="scientific">Spiroplasma apis B31</name>
    <dbReference type="NCBI Taxonomy" id="1276258"/>
    <lineage>
        <taxon>Bacteria</taxon>
        <taxon>Bacillati</taxon>
        <taxon>Mycoplasmatota</taxon>
        <taxon>Mollicutes</taxon>
        <taxon>Entomoplasmatales</taxon>
        <taxon>Spiroplasmataceae</taxon>
        <taxon>Spiroplasma</taxon>
    </lineage>
</organism>
<accession>V5RHG5</accession>
<dbReference type="SUPFAM" id="SSF53623">
    <property type="entry name" value="MurD-like peptide ligases, catalytic domain"/>
    <property type="match status" value="1"/>
</dbReference>
<keyword evidence="6" id="KW-0460">Magnesium</keyword>
<protein>
    <submittedName>
        <fullName evidence="9">Folylpolyglutamate synthase</fullName>
    </submittedName>
</protein>
<dbReference type="PANTHER" id="PTHR11136">
    <property type="entry name" value="FOLYLPOLYGLUTAMATE SYNTHASE-RELATED"/>
    <property type="match status" value="1"/>
</dbReference>
<dbReference type="eggNOG" id="COG0285">
    <property type="taxonomic scope" value="Bacteria"/>
</dbReference>
<dbReference type="OrthoDB" id="9809356at2"/>
<dbReference type="Gene3D" id="3.90.190.20">
    <property type="entry name" value="Mur ligase, C-terminal domain"/>
    <property type="match status" value="1"/>
</dbReference>
<dbReference type="STRING" id="1276258.SAPIS_v1c00610"/>
<dbReference type="InterPro" id="IPR036565">
    <property type="entry name" value="Mur-like_cat_sf"/>
</dbReference>
<name>V5RHG5_SPIAP</name>
<keyword evidence="5" id="KW-0067">ATP-binding</keyword>
<dbReference type="KEGG" id="sapi:SAPIS_v1c00610"/>
<keyword evidence="2" id="KW-0436">Ligase</keyword>
<evidence type="ECO:0000256" key="7">
    <source>
        <dbReference type="SAM" id="Phobius"/>
    </source>
</evidence>
<dbReference type="Gene3D" id="3.40.1190.10">
    <property type="entry name" value="Mur-like, catalytic domain"/>
    <property type="match status" value="1"/>
</dbReference>
<dbReference type="GO" id="GO:0046872">
    <property type="term" value="F:metal ion binding"/>
    <property type="evidence" value="ECO:0007669"/>
    <property type="project" value="UniProtKB-KW"/>
</dbReference>
<dbReference type="GO" id="GO:0004326">
    <property type="term" value="F:tetrahydrofolylpolyglutamate synthase activity"/>
    <property type="evidence" value="ECO:0007669"/>
    <property type="project" value="InterPro"/>
</dbReference>
<dbReference type="InterPro" id="IPR013221">
    <property type="entry name" value="Mur_ligase_cen"/>
</dbReference>
<keyword evidence="10" id="KW-1185">Reference proteome</keyword>
<dbReference type="Proteomes" id="UP000018550">
    <property type="component" value="Chromosome"/>
</dbReference>
<dbReference type="Pfam" id="PF08245">
    <property type="entry name" value="Mur_ligase_M"/>
    <property type="match status" value="1"/>
</dbReference>
<evidence type="ECO:0000313" key="10">
    <source>
        <dbReference type="Proteomes" id="UP000018550"/>
    </source>
</evidence>
<dbReference type="NCBIfam" id="TIGR01499">
    <property type="entry name" value="folC"/>
    <property type="match status" value="1"/>
</dbReference>
<dbReference type="AlphaFoldDB" id="V5RHG5"/>
<reference evidence="9 10" key="1">
    <citation type="journal article" date="2014" name="Genome Announc.">
        <title>Complete Genome Sequence of Spiroplasma apis B31T (ATCC 33834), a Bacterium Associated with May Disease of Honeybees (Apis mellifera).</title>
        <authorList>
            <person name="Ku C."/>
            <person name="Lo W.S."/>
            <person name="Chen L.L."/>
            <person name="Kuo C.H."/>
        </authorList>
    </citation>
    <scope>NUCLEOTIDE SEQUENCE [LARGE SCALE GENOMIC DNA]</scope>
    <source>
        <strain evidence="9">B31</strain>
    </source>
</reference>
<keyword evidence="3" id="KW-0479">Metal-binding</keyword>
<evidence type="ECO:0000256" key="6">
    <source>
        <dbReference type="ARBA" id="ARBA00022842"/>
    </source>
</evidence>
<feature type="transmembrane region" description="Helical" evidence="7">
    <location>
        <begin position="102"/>
        <end position="121"/>
    </location>
</feature>
<evidence type="ECO:0000256" key="4">
    <source>
        <dbReference type="ARBA" id="ARBA00022741"/>
    </source>
</evidence>
<dbReference type="PATRIC" id="fig|1276258.3.peg.59"/>
<dbReference type="GO" id="GO:0008841">
    <property type="term" value="F:dihydrofolate synthase activity"/>
    <property type="evidence" value="ECO:0007669"/>
    <property type="project" value="TreeGrafter"/>
</dbReference>
<dbReference type="SUPFAM" id="SSF53244">
    <property type="entry name" value="MurD-like peptide ligases, peptide-binding domain"/>
    <property type="match status" value="1"/>
</dbReference>
<dbReference type="InterPro" id="IPR001645">
    <property type="entry name" value="Folylpolyglutamate_synth"/>
</dbReference>
<proteinExistence type="inferred from homology"/>
<dbReference type="HOGENOM" id="CLU_015869_1_1_14"/>
<gene>
    <name evidence="9" type="primary">folC</name>
    <name evidence="9" type="ORF">SAPIS_v1c00610</name>
</gene>
<comment type="similarity">
    <text evidence="1">Belongs to the folylpolyglutamate synthase family.</text>
</comment>
<keyword evidence="4" id="KW-0547">Nucleotide-binding</keyword>
<dbReference type="InterPro" id="IPR036615">
    <property type="entry name" value="Mur_ligase_C_dom_sf"/>
</dbReference>
<feature type="transmembrane region" description="Helical" evidence="7">
    <location>
        <begin position="343"/>
        <end position="361"/>
    </location>
</feature>
<dbReference type="GO" id="GO:0005737">
    <property type="term" value="C:cytoplasm"/>
    <property type="evidence" value="ECO:0007669"/>
    <property type="project" value="TreeGrafter"/>
</dbReference>